<sequence length="121" mass="12685">MRNTSVHNNIPDRREERGATRTTARTSSGTCGPPPPSGPTLNALGLKSAASESRYCRRTSTSRDMARSAYPRPPPAMSDAARCARSGSSVNSGAGNARQWGCRQGGGAPRRVRCLLAGGRG</sequence>
<feature type="compositionally biased region" description="Low complexity" evidence="1">
    <location>
        <begin position="20"/>
        <end position="31"/>
    </location>
</feature>
<feature type="compositionally biased region" description="Basic and acidic residues" evidence="1">
    <location>
        <begin position="10"/>
        <end position="19"/>
    </location>
</feature>
<name>A0A7S4I0V5_9STRA</name>
<organism evidence="2">
    <name type="scientific">Odontella aurita</name>
    <dbReference type="NCBI Taxonomy" id="265563"/>
    <lineage>
        <taxon>Eukaryota</taxon>
        <taxon>Sar</taxon>
        <taxon>Stramenopiles</taxon>
        <taxon>Ochrophyta</taxon>
        <taxon>Bacillariophyta</taxon>
        <taxon>Mediophyceae</taxon>
        <taxon>Biddulphiophycidae</taxon>
        <taxon>Eupodiscales</taxon>
        <taxon>Odontellaceae</taxon>
        <taxon>Odontella</taxon>
    </lineage>
</organism>
<evidence type="ECO:0000256" key="1">
    <source>
        <dbReference type="SAM" id="MobiDB-lite"/>
    </source>
</evidence>
<evidence type="ECO:0000313" key="2">
    <source>
        <dbReference type="EMBL" id="CAE2215253.1"/>
    </source>
</evidence>
<feature type="region of interest" description="Disordered" evidence="1">
    <location>
        <begin position="1"/>
        <end position="109"/>
    </location>
</feature>
<protein>
    <submittedName>
        <fullName evidence="2">Uncharacterized protein</fullName>
    </submittedName>
</protein>
<dbReference type="AlphaFoldDB" id="A0A7S4I0V5"/>
<reference evidence="2" key="1">
    <citation type="submission" date="2021-01" db="EMBL/GenBank/DDBJ databases">
        <authorList>
            <person name="Corre E."/>
            <person name="Pelletier E."/>
            <person name="Niang G."/>
            <person name="Scheremetjew M."/>
            <person name="Finn R."/>
            <person name="Kale V."/>
            <person name="Holt S."/>
            <person name="Cochrane G."/>
            <person name="Meng A."/>
            <person name="Brown T."/>
            <person name="Cohen L."/>
        </authorList>
    </citation>
    <scope>NUCLEOTIDE SEQUENCE</scope>
    <source>
        <strain evidence="2">Isolate 1302-5</strain>
    </source>
</reference>
<accession>A0A7S4I0V5</accession>
<dbReference type="EMBL" id="HBKQ01009239">
    <property type="protein sequence ID" value="CAE2215253.1"/>
    <property type="molecule type" value="Transcribed_RNA"/>
</dbReference>
<feature type="compositionally biased region" description="Low complexity" evidence="1">
    <location>
        <begin position="84"/>
        <end position="98"/>
    </location>
</feature>
<proteinExistence type="predicted"/>
<gene>
    <name evidence="2" type="ORF">OAUR00152_LOCUS6177</name>
</gene>